<dbReference type="STRING" id="1472767.AOX59_06710"/>
<proteinExistence type="predicted"/>
<keyword evidence="2" id="KW-1185">Reference proteome</keyword>
<evidence type="ECO:0008006" key="3">
    <source>
        <dbReference type="Google" id="ProtNLM"/>
    </source>
</evidence>
<dbReference type="NCBIfam" id="TIGR02834">
    <property type="entry name" value="spo_ytxC"/>
    <property type="match status" value="1"/>
</dbReference>
<gene>
    <name evidence="1" type="ORF">AOX59_06710</name>
</gene>
<accession>A0A0U3WC34</accession>
<dbReference type="InterPro" id="IPR014199">
    <property type="entry name" value="Spore_YtxC"/>
</dbReference>
<dbReference type="Pfam" id="PF08812">
    <property type="entry name" value="YtxC"/>
    <property type="match status" value="1"/>
</dbReference>
<protein>
    <recommendedName>
        <fullName evidence="3">Sporulation protein YtxC</fullName>
    </recommendedName>
</protein>
<dbReference type="OrthoDB" id="2986513at2"/>
<dbReference type="EMBL" id="CP013862">
    <property type="protein sequence ID" value="ALX50560.1"/>
    <property type="molecule type" value="Genomic_DNA"/>
</dbReference>
<sequence>MLEVYFESDKEAISFCENLFQLNKEIELHWRTTKVWGNYLQLESRAAGTDFMETIARAMVGVFVTHRLTSMLNSIIRRNYYYSNADEIERILDLSYWICTGDDKDSQMVRNHKDPSKLLYSLLLSNIKQSGTIHFDSLISFQLKVFKDQLNHYVGLAIDEFKREEDHQAFIDSLRKYISKRKPVFNTIYILQGDSFSFYRPDGKRFSRMELQVLMQKEPLYIVGLDAEELNLSPLIAMAPEKIRIYGDDPADPKTLTVINIFQERATFESISKFPFRPHLKNK</sequence>
<dbReference type="AlphaFoldDB" id="A0A0U3WC34"/>
<organism evidence="1 2">
    <name type="scientific">Lentibacillus amyloliquefaciens</name>
    <dbReference type="NCBI Taxonomy" id="1472767"/>
    <lineage>
        <taxon>Bacteria</taxon>
        <taxon>Bacillati</taxon>
        <taxon>Bacillota</taxon>
        <taxon>Bacilli</taxon>
        <taxon>Bacillales</taxon>
        <taxon>Bacillaceae</taxon>
        <taxon>Lentibacillus</taxon>
    </lineage>
</organism>
<reference evidence="1 2" key="1">
    <citation type="submission" date="2016-01" db="EMBL/GenBank/DDBJ databases">
        <title>Complete genome sequence of strain Lentibacillus amyloliquefaciens LAM0015T isolated from saline sediment.</title>
        <authorList>
            <person name="Wang J.-L."/>
            <person name="He M.-X."/>
        </authorList>
    </citation>
    <scope>NUCLEOTIDE SEQUENCE [LARGE SCALE GENOMIC DNA]</scope>
    <source>
        <strain evidence="1 2">LAM0015</strain>
    </source>
</reference>
<name>A0A0U3WC34_9BACI</name>
<evidence type="ECO:0000313" key="1">
    <source>
        <dbReference type="EMBL" id="ALX50560.1"/>
    </source>
</evidence>
<dbReference type="Proteomes" id="UP000050331">
    <property type="component" value="Chromosome"/>
</dbReference>
<evidence type="ECO:0000313" key="2">
    <source>
        <dbReference type="Proteomes" id="UP000050331"/>
    </source>
</evidence>
<dbReference type="KEGG" id="lao:AOX59_06710"/>